<dbReference type="EMBL" id="BMGB01000001">
    <property type="protein sequence ID" value="GGA90061.1"/>
    <property type="molecule type" value="Genomic_DNA"/>
</dbReference>
<evidence type="ECO:0000313" key="1">
    <source>
        <dbReference type="EMBL" id="GGA90061.1"/>
    </source>
</evidence>
<dbReference type="Proteomes" id="UP000606922">
    <property type="component" value="Unassembled WGS sequence"/>
</dbReference>
<gene>
    <name evidence="1" type="ORF">GCM10010979_00940</name>
</gene>
<protein>
    <submittedName>
        <fullName evidence="1">Uncharacterized protein</fullName>
    </submittedName>
</protein>
<reference evidence="1" key="2">
    <citation type="submission" date="2020-09" db="EMBL/GenBank/DDBJ databases">
        <authorList>
            <person name="Sun Q."/>
            <person name="Zhou Y."/>
        </authorList>
    </citation>
    <scope>NUCLEOTIDE SEQUENCE</scope>
    <source>
        <strain evidence="1">CGMCC 1.12813</strain>
    </source>
</reference>
<evidence type="ECO:0000313" key="2">
    <source>
        <dbReference type="Proteomes" id="UP000606922"/>
    </source>
</evidence>
<reference evidence="1" key="1">
    <citation type="journal article" date="2014" name="Int. J. Syst. Evol. Microbiol.">
        <title>Complete genome sequence of Corynebacterium casei LMG S-19264T (=DSM 44701T), isolated from a smear-ripened cheese.</title>
        <authorList>
            <consortium name="US DOE Joint Genome Institute (JGI-PGF)"/>
            <person name="Walter F."/>
            <person name="Albersmeier A."/>
            <person name="Kalinowski J."/>
            <person name="Ruckert C."/>
        </authorList>
    </citation>
    <scope>NUCLEOTIDE SEQUENCE</scope>
    <source>
        <strain evidence="1">CGMCC 1.12813</strain>
    </source>
</reference>
<sequence length="105" mass="10877">MTSGASAVFRIATPPKGSWTRPEVDATIGVGTLQQAGRKDVAVLASELLVVPLVTVAPAASTDAWQPVSATAHVAQGGPVDSFLSILPEDANGTVRGARRSTWRR</sequence>
<dbReference type="AlphaFoldDB" id="A0A916SBR8"/>
<proteinExistence type="predicted"/>
<keyword evidence="2" id="KW-1185">Reference proteome</keyword>
<organism evidence="1 2">
    <name type="scientific">Conyzicola nivalis</name>
    <dbReference type="NCBI Taxonomy" id="1477021"/>
    <lineage>
        <taxon>Bacteria</taxon>
        <taxon>Bacillati</taxon>
        <taxon>Actinomycetota</taxon>
        <taxon>Actinomycetes</taxon>
        <taxon>Micrococcales</taxon>
        <taxon>Microbacteriaceae</taxon>
        <taxon>Conyzicola</taxon>
    </lineage>
</organism>
<comment type="caution">
    <text evidence="1">The sequence shown here is derived from an EMBL/GenBank/DDBJ whole genome shotgun (WGS) entry which is preliminary data.</text>
</comment>
<accession>A0A916SBR8</accession>
<name>A0A916SBR8_9MICO</name>